<evidence type="ECO:0000256" key="1">
    <source>
        <dbReference type="ARBA" id="ARBA00004141"/>
    </source>
</evidence>
<name>A0A9J2P1J1_ASCLU</name>
<dbReference type="WBParaSite" id="ALUE_0000341901-mRNA-1">
    <property type="protein sequence ID" value="ALUE_0000341901-mRNA-1"/>
    <property type="gene ID" value="ALUE_0000341901"/>
</dbReference>
<keyword evidence="4 7" id="KW-1133">Transmembrane helix</keyword>
<evidence type="ECO:0000256" key="7">
    <source>
        <dbReference type="SAM" id="Phobius"/>
    </source>
</evidence>
<evidence type="ECO:0000256" key="4">
    <source>
        <dbReference type="ARBA" id="ARBA00022989"/>
    </source>
</evidence>
<dbReference type="GO" id="GO:0030659">
    <property type="term" value="C:cytoplasmic vesicle membrane"/>
    <property type="evidence" value="ECO:0007669"/>
    <property type="project" value="TreeGrafter"/>
</dbReference>
<dbReference type="Proteomes" id="UP000036681">
    <property type="component" value="Unplaced"/>
</dbReference>
<accession>A0A9J2P1J1</accession>
<dbReference type="GO" id="GO:0005886">
    <property type="term" value="C:plasma membrane"/>
    <property type="evidence" value="ECO:0007669"/>
    <property type="project" value="TreeGrafter"/>
</dbReference>
<dbReference type="InterPro" id="IPR051697">
    <property type="entry name" value="Patched_domain-protein"/>
</dbReference>
<keyword evidence="3 7" id="KW-0812">Transmembrane</keyword>
<dbReference type="PROSITE" id="PS50156">
    <property type="entry name" value="SSD"/>
    <property type="match status" value="1"/>
</dbReference>
<feature type="transmembrane region" description="Helical" evidence="7">
    <location>
        <begin position="716"/>
        <end position="746"/>
    </location>
</feature>
<evidence type="ECO:0000256" key="2">
    <source>
        <dbReference type="ARBA" id="ARBA00005585"/>
    </source>
</evidence>
<dbReference type="PANTHER" id="PTHR10796">
    <property type="entry name" value="PATCHED-RELATED"/>
    <property type="match status" value="1"/>
</dbReference>
<organism evidence="9 10">
    <name type="scientific">Ascaris lumbricoides</name>
    <name type="common">Giant roundworm</name>
    <dbReference type="NCBI Taxonomy" id="6252"/>
    <lineage>
        <taxon>Eukaryota</taxon>
        <taxon>Metazoa</taxon>
        <taxon>Ecdysozoa</taxon>
        <taxon>Nematoda</taxon>
        <taxon>Chromadorea</taxon>
        <taxon>Rhabditida</taxon>
        <taxon>Spirurina</taxon>
        <taxon>Ascaridomorpha</taxon>
        <taxon>Ascaridoidea</taxon>
        <taxon>Ascarididae</taxon>
        <taxon>Ascaris</taxon>
    </lineage>
</organism>
<dbReference type="InterPro" id="IPR003392">
    <property type="entry name" value="PTHD_SSD"/>
</dbReference>
<reference evidence="10" key="1">
    <citation type="submission" date="2023-03" db="UniProtKB">
        <authorList>
            <consortium name="WormBaseParasite"/>
        </authorList>
    </citation>
    <scope>IDENTIFICATION</scope>
</reference>
<dbReference type="InterPro" id="IPR000731">
    <property type="entry name" value="SSD"/>
</dbReference>
<keyword evidence="6" id="KW-0325">Glycoprotein</keyword>
<evidence type="ECO:0000313" key="10">
    <source>
        <dbReference type="WBParaSite" id="ALUE_0000341901-mRNA-1"/>
    </source>
</evidence>
<feature type="domain" description="SSD" evidence="8">
    <location>
        <begin position="324"/>
        <end position="429"/>
    </location>
</feature>
<comment type="subcellular location">
    <subcellularLocation>
        <location evidence="1">Membrane</location>
        <topology evidence="1">Multi-pass membrane protein</topology>
    </subcellularLocation>
</comment>
<dbReference type="AlphaFoldDB" id="A0A9J2P1J1"/>
<evidence type="ECO:0000259" key="8">
    <source>
        <dbReference type="PROSITE" id="PS50156"/>
    </source>
</evidence>
<proteinExistence type="inferred from homology"/>
<evidence type="ECO:0000256" key="6">
    <source>
        <dbReference type="ARBA" id="ARBA00023180"/>
    </source>
</evidence>
<feature type="transmembrane region" description="Helical" evidence="7">
    <location>
        <begin position="337"/>
        <end position="362"/>
    </location>
</feature>
<keyword evidence="5 7" id="KW-0472">Membrane</keyword>
<dbReference type="Pfam" id="PF02460">
    <property type="entry name" value="Patched"/>
    <property type="match status" value="1"/>
</dbReference>
<evidence type="ECO:0000256" key="5">
    <source>
        <dbReference type="ARBA" id="ARBA00023136"/>
    </source>
</evidence>
<evidence type="ECO:0000256" key="3">
    <source>
        <dbReference type="ARBA" id="ARBA00022692"/>
    </source>
</evidence>
<comment type="similarity">
    <text evidence="2">Belongs to the patched family.</text>
</comment>
<feature type="transmembrane region" description="Helical" evidence="7">
    <location>
        <begin position="491"/>
        <end position="512"/>
    </location>
</feature>
<keyword evidence="9" id="KW-1185">Reference proteome</keyword>
<dbReference type="GO" id="GO:0006897">
    <property type="term" value="P:endocytosis"/>
    <property type="evidence" value="ECO:0007669"/>
    <property type="project" value="TreeGrafter"/>
</dbReference>
<feature type="transmembrane region" description="Helical" evidence="7">
    <location>
        <begin position="416"/>
        <end position="433"/>
    </location>
</feature>
<dbReference type="GO" id="GO:0018996">
    <property type="term" value="P:molting cycle, collagen and cuticulin-based cuticle"/>
    <property type="evidence" value="ECO:0007669"/>
    <property type="project" value="TreeGrafter"/>
</dbReference>
<sequence length="816" mass="93247">MQTKRDALQIQLQHTALHKHEETRLIRLICAAFRRWAYFIAKHTTSAVIICILTSVVCAVKVAQTPYKEGRAIWDPFRARFMHLNDSFAFRYQNDMMGFIPYGARSREEYAIREEFTNKDGRGVFMMVLIVAKDGGTVLRAETLREAVKINNIIANNFTLLNHITGKHENYNEYCNTFCVINEPLRQFYVSEYFLFTCFTSIVSLNGFVVQQGLLAANMSLSERISLGYPVTELYGRKVNIQPNFHGVVLLNDTVMNSTELDEGDSSILIWNMVSAKMLTLLYREERTGDWTDKEVTDYELSIVNYFQRVYQPEFVRIFVVNFSYIDYEITRAGLSMLPYLIVGFAIMSLCSTLSTLISAAYMQQISFHKVLAETGPAILISALTNILADAVGTFTGSPEITLLCYGNMASIFMDFVYQLTFYSAIMCIAGRFEMMAESERLNTHSIEVDSEKRLNMSNCCAQTSREFHDHVKHRCTAFLDAYVKLVTNGMFAFGVFCFWIVFIAFSIVGITRIKIELTPEKLFMQDSPMIEADHLRVKYQVPQYTMGQFFVNNPGNLSDSARLQRLNQMVYELEHMKGSWGPQSSNYFVRDFLAFERVSAEEGGDEDLARNGTDRSKGIFNEKDLRQFLKWPEYEIWEGFVHLNESSGALNKFFFTSGYYGEQLKEWTERGILLNKWRAVIDKYRDEFNVSVYHDDALFLDLVDNMPTDAWQSALGTLLCMAFICFFFLYDAFTVAVVSAAILSIMTDAHFDRPISVEERLRICLASVALPALQASLSTNLCVLGLLFIPVYMAQVNCYGVIQILLTSAVINSMA</sequence>
<evidence type="ECO:0000313" key="9">
    <source>
        <dbReference type="Proteomes" id="UP000036681"/>
    </source>
</evidence>
<protein>
    <submittedName>
        <fullName evidence="10">SSD domain-containing protein</fullName>
    </submittedName>
</protein>
<dbReference type="PANTHER" id="PTHR10796:SF88">
    <property type="entry name" value="SSD DOMAIN-CONTAINING PROTEIN"/>
    <property type="match status" value="1"/>
</dbReference>